<evidence type="ECO:0000313" key="9">
    <source>
        <dbReference type="Proteomes" id="UP000826271"/>
    </source>
</evidence>
<evidence type="ECO:0000313" key="8">
    <source>
        <dbReference type="EMBL" id="KAG8371874.1"/>
    </source>
</evidence>
<dbReference type="InterPro" id="IPR000477">
    <property type="entry name" value="RT_dom"/>
</dbReference>
<evidence type="ECO:0000256" key="5">
    <source>
        <dbReference type="ARBA" id="ARBA00023163"/>
    </source>
</evidence>
<gene>
    <name evidence="8" type="ORF">BUALT_Bualt12G0008300</name>
</gene>
<evidence type="ECO:0000256" key="6">
    <source>
        <dbReference type="SAM" id="MobiDB-lite"/>
    </source>
</evidence>
<keyword evidence="3" id="KW-0862">Zinc</keyword>
<sequence>MFRILHHVSVQNFVQNISVDVGILALLEIFLRVSVQNSVDVDILALLEIFLIIPMENQRNAGARSYHPTNTEPEPFSYLTLPIEDSPFNPCGDNIIPMENQLNADACPYHPINTEPESFSYFTLPIEDSPFNPRGDKFAHGESELRQVTLTAVMPNQASDESFICFGMENDSEVSSSVGSKSDRKILKTFEKFSENGKEKAKCRKCGQIYASGPCGTTNMKRHIRDSCPFRDQSGVEFQNIEFDQSIFRKKVAKAMIKHNYPFKFVEHEGIRDVFSYLNPRVQHVSRNTAKGYVLKIYEMEKEKITGILASTSSRICLTSDMWSSLVSNGYMAVTAHYVDNNWLLQKKVLVFRHLPPPHGGQNVGERLISFLQEWGIERKFFTITLDNAKYNDGVVDLLRNHLSLTNSLLCDGDFLHVRCGAHILNLVVQAGLKTIDTSIGKIRDSMKYVRGSEARMIRFAECVQQLGLKTSKKLKQDMPIRWNSTYLMLDSAILYLRAFFQLKFVDSNYKWCPSLKEWSRVRKITKFLRPFHDMTEIFSGNQYPTANLYFRNVWDIEMLIQEEMESTDIGISVLSQRGLVKYVAKMMNRSKKKVKTKSLDDSDTLMEEDSSACNPTDSHMKTKISYLESLKRQTATQAPQRLIPFDEESMVNLEYISVLPAPADSPMLRLKLDEGYAKAIRRAWTEALILKVEGRMINFNLLTSKIDTLWSLNGDFELAYLGHSRYILRVKDKDKADHILTEGPWRIFSSYINVGKWFEGFRASTYKVTTAVTWVRIPELAIVLYQPEILFTIAKGIGKPVKMDHNTYKSARGRFARFCVQVELSKPLLLAVEINDIRYLITYENLPSICFSCGRVGHKNTSYPAPAKSQQPSQDHSSSEMETGDGPAVRGKDKQEEMYGAWLQVEKSSYRCGGHQNKAKGMLKEKRKNSNPFNALVVEEGTTLEYVAPFDGNDTHVAPQNKVKGPNLLSPPFIVPDLLSKAFVPFEPQAPSSLPSSSGGRNNDKRYTESGAGEPRMQDYGEIKLGRIVLDALHALPKEMRIWNKKTFGHVFSKKRELLARILGAQKRLTDAFLKVFVRSHLSMLFGGDDTAFLDMGLNSPYQRHLDDNTVRSLVSSISEIEHPESITQFRPIALCNVLFKIVTKTVVLRLKPFMDKLISPHQSSFILGRSTHDNILVLQELAHTLAASHSKKGSMLIKLDLEKEYDKVRWDFLTQTLQAFHFPEKLVNLIMSCVESAHLQILWNGEPLEPFAPRCGLRQGDPLSPYLFVLCMERLSYLIEEEVNNKVWDPISFGRNSPCISHMFFANDIILAAKANEKSARSIQKTLDLFCKASGLKVSLAKSTVYFAPRTAPSVRGDMVEILNFQPTSHLGKYLGVNINHSRNSSSNFRGLIEKVQLKLSGWKAKNLNLAARTTLIQSVTSAFLHILCIRIGSRPTFVTN</sequence>
<dbReference type="SUPFAM" id="SSF56672">
    <property type="entry name" value="DNA/RNA polymerases"/>
    <property type="match status" value="1"/>
</dbReference>
<comment type="caution">
    <text evidence="8">The sequence shown here is derived from an EMBL/GenBank/DDBJ whole genome shotgun (WGS) entry which is preliminary data.</text>
</comment>
<evidence type="ECO:0000256" key="1">
    <source>
        <dbReference type="ARBA" id="ARBA00022723"/>
    </source>
</evidence>
<dbReference type="Pfam" id="PF02892">
    <property type="entry name" value="zf-BED"/>
    <property type="match status" value="1"/>
</dbReference>
<dbReference type="Proteomes" id="UP000826271">
    <property type="component" value="Unassembled WGS sequence"/>
</dbReference>
<evidence type="ECO:0000256" key="4">
    <source>
        <dbReference type="ARBA" id="ARBA00023015"/>
    </source>
</evidence>
<keyword evidence="4" id="KW-0805">Transcription regulation</keyword>
<dbReference type="GO" id="GO:0008270">
    <property type="term" value="F:zinc ion binding"/>
    <property type="evidence" value="ECO:0007669"/>
    <property type="project" value="UniProtKB-KW"/>
</dbReference>
<name>A0AAV6WP56_9LAMI</name>
<feature type="domain" description="Reverse transcriptase" evidence="7">
    <location>
        <begin position="1103"/>
        <end position="1381"/>
    </location>
</feature>
<dbReference type="Pfam" id="PF00078">
    <property type="entry name" value="RVT_1"/>
    <property type="match status" value="1"/>
</dbReference>
<organism evidence="8 9">
    <name type="scientific">Buddleja alternifolia</name>
    <dbReference type="NCBI Taxonomy" id="168488"/>
    <lineage>
        <taxon>Eukaryota</taxon>
        <taxon>Viridiplantae</taxon>
        <taxon>Streptophyta</taxon>
        <taxon>Embryophyta</taxon>
        <taxon>Tracheophyta</taxon>
        <taxon>Spermatophyta</taxon>
        <taxon>Magnoliopsida</taxon>
        <taxon>eudicotyledons</taxon>
        <taxon>Gunneridae</taxon>
        <taxon>Pentapetalae</taxon>
        <taxon>asterids</taxon>
        <taxon>lamiids</taxon>
        <taxon>Lamiales</taxon>
        <taxon>Scrophulariaceae</taxon>
        <taxon>Buddlejeae</taxon>
        <taxon>Buddleja</taxon>
    </lineage>
</organism>
<dbReference type="InterPro" id="IPR012337">
    <property type="entry name" value="RNaseH-like_sf"/>
</dbReference>
<dbReference type="InterPro" id="IPR003656">
    <property type="entry name" value="Znf_BED"/>
</dbReference>
<dbReference type="EMBL" id="WHWC01000012">
    <property type="protein sequence ID" value="KAG8371874.1"/>
    <property type="molecule type" value="Genomic_DNA"/>
</dbReference>
<accession>A0AAV6WP56</accession>
<dbReference type="PANTHER" id="PTHR46481:SF6">
    <property type="entry name" value="ZINC FINGER BED DOMAIN-CONTAINING PROTEIN RICESLEEPER 2-LIKE"/>
    <property type="match status" value="1"/>
</dbReference>
<evidence type="ECO:0000259" key="7">
    <source>
        <dbReference type="PROSITE" id="PS50878"/>
    </source>
</evidence>
<dbReference type="PROSITE" id="PS50878">
    <property type="entry name" value="RT_POL"/>
    <property type="match status" value="1"/>
</dbReference>
<keyword evidence="2" id="KW-0863">Zinc-finger</keyword>
<feature type="compositionally biased region" description="Polar residues" evidence="6">
    <location>
        <begin position="863"/>
        <end position="877"/>
    </location>
</feature>
<dbReference type="SMART" id="SM00614">
    <property type="entry name" value="ZnF_BED"/>
    <property type="match status" value="1"/>
</dbReference>
<evidence type="ECO:0000256" key="2">
    <source>
        <dbReference type="ARBA" id="ARBA00022771"/>
    </source>
</evidence>
<keyword evidence="9" id="KW-1185">Reference proteome</keyword>
<dbReference type="InterPro" id="IPR043502">
    <property type="entry name" value="DNA/RNA_pol_sf"/>
</dbReference>
<proteinExistence type="predicted"/>
<dbReference type="InterPro" id="IPR025558">
    <property type="entry name" value="DUF4283"/>
</dbReference>
<evidence type="ECO:0000256" key="3">
    <source>
        <dbReference type="ARBA" id="ARBA00022833"/>
    </source>
</evidence>
<dbReference type="CDD" id="cd01650">
    <property type="entry name" value="RT_nLTR_like"/>
    <property type="match status" value="1"/>
</dbReference>
<keyword evidence="5" id="KW-0804">Transcription</keyword>
<keyword evidence="1" id="KW-0479">Metal-binding</keyword>
<dbReference type="SUPFAM" id="SSF53098">
    <property type="entry name" value="Ribonuclease H-like"/>
    <property type="match status" value="1"/>
</dbReference>
<feature type="region of interest" description="Disordered" evidence="6">
    <location>
        <begin position="863"/>
        <end position="894"/>
    </location>
</feature>
<dbReference type="PANTHER" id="PTHR46481">
    <property type="entry name" value="ZINC FINGER BED DOMAIN-CONTAINING PROTEIN 4"/>
    <property type="match status" value="1"/>
</dbReference>
<feature type="compositionally biased region" description="Polar residues" evidence="6">
    <location>
        <begin position="991"/>
        <end position="1002"/>
    </location>
</feature>
<feature type="region of interest" description="Disordered" evidence="6">
    <location>
        <begin position="991"/>
        <end position="1017"/>
    </location>
</feature>
<protein>
    <recommendedName>
        <fullName evidence="7">Reverse transcriptase domain-containing protein</fullName>
    </recommendedName>
</protein>
<dbReference type="Pfam" id="PF14111">
    <property type="entry name" value="DUF4283"/>
    <property type="match status" value="1"/>
</dbReference>
<reference evidence="8" key="1">
    <citation type="submission" date="2019-10" db="EMBL/GenBank/DDBJ databases">
        <authorList>
            <person name="Zhang R."/>
            <person name="Pan Y."/>
            <person name="Wang J."/>
            <person name="Ma R."/>
            <person name="Yu S."/>
        </authorList>
    </citation>
    <scope>NUCLEOTIDE SEQUENCE</scope>
    <source>
        <strain evidence="8">LA-IB0</strain>
        <tissue evidence="8">Leaf</tissue>
    </source>
</reference>
<dbReference type="GO" id="GO:0003677">
    <property type="term" value="F:DNA binding"/>
    <property type="evidence" value="ECO:0007669"/>
    <property type="project" value="InterPro"/>
</dbReference>
<dbReference type="InterPro" id="IPR052035">
    <property type="entry name" value="ZnF_BED_domain_contain"/>
</dbReference>